<sequence length="72" mass="8143">MKRIVLSFLLCTIQVVLFAQTMDNTTEAPTDFMRSEGKLYVVLAVVVTIVLGILIYLINLDRKISKLEKAIK</sequence>
<proteinExistence type="predicted"/>
<comment type="caution">
    <text evidence="3">The sequence shown here is derived from an EMBL/GenBank/DDBJ whole genome shotgun (WGS) entry which is preliminary data.</text>
</comment>
<protein>
    <submittedName>
        <fullName evidence="3">CcmD family protein</fullName>
    </submittedName>
</protein>
<feature type="transmembrane region" description="Helical" evidence="1">
    <location>
        <begin position="39"/>
        <end position="59"/>
    </location>
</feature>
<keyword evidence="1" id="KW-1133">Transmembrane helix</keyword>
<organism evidence="3 4">
    <name type="scientific">Limnovirga soli</name>
    <dbReference type="NCBI Taxonomy" id="2656915"/>
    <lineage>
        <taxon>Bacteria</taxon>
        <taxon>Pseudomonadati</taxon>
        <taxon>Bacteroidota</taxon>
        <taxon>Chitinophagia</taxon>
        <taxon>Chitinophagales</taxon>
        <taxon>Chitinophagaceae</taxon>
        <taxon>Limnovirga</taxon>
    </lineage>
</organism>
<feature type="chain" id="PRO_5035312354" evidence="2">
    <location>
        <begin position="22"/>
        <end position="72"/>
    </location>
</feature>
<dbReference type="EMBL" id="WHPF01000004">
    <property type="protein sequence ID" value="NNV55096.1"/>
    <property type="molecule type" value="Genomic_DNA"/>
</dbReference>
<dbReference type="Proteomes" id="UP000598971">
    <property type="component" value="Unassembled WGS sequence"/>
</dbReference>
<dbReference type="Pfam" id="PF20077">
    <property type="entry name" value="CcmD_alt"/>
    <property type="match status" value="1"/>
</dbReference>
<dbReference type="AlphaFoldDB" id="A0A8J8FFS9"/>
<evidence type="ECO:0000256" key="1">
    <source>
        <dbReference type="SAM" id="Phobius"/>
    </source>
</evidence>
<name>A0A8J8FFS9_9BACT</name>
<keyword evidence="1" id="KW-0812">Transmembrane</keyword>
<evidence type="ECO:0000313" key="4">
    <source>
        <dbReference type="Proteomes" id="UP000598971"/>
    </source>
</evidence>
<evidence type="ECO:0000313" key="3">
    <source>
        <dbReference type="EMBL" id="NNV55096.1"/>
    </source>
</evidence>
<gene>
    <name evidence="3" type="ORF">GD597_06475</name>
</gene>
<keyword evidence="2" id="KW-0732">Signal</keyword>
<keyword evidence="1" id="KW-0472">Membrane</keyword>
<keyword evidence="4" id="KW-1185">Reference proteome</keyword>
<reference evidence="3" key="1">
    <citation type="submission" date="2019-10" db="EMBL/GenBank/DDBJ databases">
        <title>Draft genome sequence of Panacibacter sp. KCS-6.</title>
        <authorList>
            <person name="Yim K.J."/>
        </authorList>
    </citation>
    <scope>NUCLEOTIDE SEQUENCE</scope>
    <source>
        <strain evidence="3">KCS-6</strain>
    </source>
</reference>
<evidence type="ECO:0000256" key="2">
    <source>
        <dbReference type="SAM" id="SignalP"/>
    </source>
</evidence>
<accession>A0A8J8FFS9</accession>
<feature type="signal peptide" evidence="2">
    <location>
        <begin position="1"/>
        <end position="21"/>
    </location>
</feature>